<feature type="domain" description="PPM-type phosphatase" evidence="1">
    <location>
        <begin position="2"/>
        <end position="301"/>
    </location>
</feature>
<reference evidence="2" key="1">
    <citation type="submission" date="2021-01" db="EMBL/GenBank/DDBJ databases">
        <authorList>
            <person name="Corre E."/>
            <person name="Pelletier E."/>
            <person name="Niang G."/>
            <person name="Scheremetjew M."/>
            <person name="Finn R."/>
            <person name="Kale V."/>
            <person name="Holt S."/>
            <person name="Cochrane G."/>
            <person name="Meng A."/>
            <person name="Brown T."/>
            <person name="Cohen L."/>
        </authorList>
    </citation>
    <scope>NUCLEOTIDE SEQUENCE</scope>
    <source>
        <strain evidence="2">DIVA3 518/3/11/1/6</strain>
    </source>
</reference>
<dbReference type="PANTHER" id="PTHR47992">
    <property type="entry name" value="PROTEIN PHOSPHATASE"/>
    <property type="match status" value="1"/>
</dbReference>
<dbReference type="CDD" id="cd00143">
    <property type="entry name" value="PP2Cc"/>
    <property type="match status" value="1"/>
</dbReference>
<dbReference type="PROSITE" id="PS51746">
    <property type="entry name" value="PPM_2"/>
    <property type="match status" value="1"/>
</dbReference>
<dbReference type="GO" id="GO:0004722">
    <property type="term" value="F:protein serine/threonine phosphatase activity"/>
    <property type="evidence" value="ECO:0007669"/>
    <property type="project" value="InterPro"/>
</dbReference>
<gene>
    <name evidence="2" type="ORF">VSP0166_LOCUS7246</name>
</gene>
<organism evidence="2">
    <name type="scientific">Vannella robusta</name>
    <dbReference type="NCBI Taxonomy" id="1487602"/>
    <lineage>
        <taxon>Eukaryota</taxon>
        <taxon>Amoebozoa</taxon>
        <taxon>Discosea</taxon>
        <taxon>Flabellinia</taxon>
        <taxon>Vannellidae</taxon>
        <taxon>Vannella</taxon>
    </lineage>
</organism>
<protein>
    <recommendedName>
        <fullName evidence="1">PPM-type phosphatase domain-containing protein</fullName>
    </recommendedName>
</protein>
<dbReference type="InterPro" id="IPR015655">
    <property type="entry name" value="PP2C"/>
</dbReference>
<dbReference type="InterPro" id="IPR036457">
    <property type="entry name" value="PPM-type-like_dom_sf"/>
</dbReference>
<dbReference type="SUPFAM" id="SSF81606">
    <property type="entry name" value="PP2C-like"/>
    <property type="match status" value="1"/>
</dbReference>
<dbReference type="AlphaFoldDB" id="A0A7S4I1U9"/>
<accession>A0A7S4I1U9</accession>
<dbReference type="InterPro" id="IPR001932">
    <property type="entry name" value="PPM-type_phosphatase-like_dom"/>
</dbReference>
<sequence>MFAGAAHSVAGNMIGDLNQDNNFVTNECPGSPEDGCWAVFDGHGVLGEHASRIAASTIELLLTESTDLLDGQSVNEGIVSAVLYAHQNICASYNVAPKQYTYGNRGDYTLKIGDDQAFYVNTSDESDAIPVEYGTAALIALKKGPTIFIGWCGDSKAVVGGLTRENDPTSLVTSTLNTPHTLANSKERMRLKKECHNNSRVSIEESKVLLGGFELEITRAIGHPDLSCTAEIMELELKEEVQVLILATKGVWDHLCEEDAVKIALQNEDAVDAAEAIVQAACSLNPNPDQQDNATAIVVYFDLE</sequence>
<dbReference type="SMART" id="SM00332">
    <property type="entry name" value="PP2Cc"/>
    <property type="match status" value="1"/>
</dbReference>
<proteinExistence type="predicted"/>
<name>A0A7S4I1U9_9EUKA</name>
<dbReference type="EMBL" id="HBKP01010280">
    <property type="protein sequence ID" value="CAE2216126.1"/>
    <property type="molecule type" value="Transcribed_RNA"/>
</dbReference>
<evidence type="ECO:0000259" key="1">
    <source>
        <dbReference type="PROSITE" id="PS51746"/>
    </source>
</evidence>
<evidence type="ECO:0000313" key="2">
    <source>
        <dbReference type="EMBL" id="CAE2216126.1"/>
    </source>
</evidence>
<dbReference type="Pfam" id="PF00481">
    <property type="entry name" value="PP2C"/>
    <property type="match status" value="1"/>
</dbReference>
<dbReference type="Gene3D" id="3.60.40.10">
    <property type="entry name" value="PPM-type phosphatase domain"/>
    <property type="match status" value="1"/>
</dbReference>